<dbReference type="Proteomes" id="UP000315388">
    <property type="component" value="Unassembled WGS sequence"/>
</dbReference>
<name>A0A502BTK1_9HYPH</name>
<gene>
    <name evidence="1" type="ORF">FHY56_03460</name>
</gene>
<organism evidence="1 2">
    <name type="scientific">Brucella gallinifaecis</name>
    <dbReference type="NCBI Taxonomy" id="215590"/>
    <lineage>
        <taxon>Bacteria</taxon>
        <taxon>Pseudomonadati</taxon>
        <taxon>Pseudomonadota</taxon>
        <taxon>Alphaproteobacteria</taxon>
        <taxon>Hyphomicrobiales</taxon>
        <taxon>Brucellaceae</taxon>
        <taxon>Brucella/Ochrobactrum group</taxon>
        <taxon>Brucella</taxon>
    </lineage>
</organism>
<keyword evidence="2" id="KW-1185">Reference proteome</keyword>
<protein>
    <recommendedName>
        <fullName evidence="3">Lipoprotein</fullName>
    </recommendedName>
</protein>
<dbReference type="RefSeq" id="WP_140903779.1">
    <property type="nucleotide sequence ID" value="NZ_JBHTMD010000020.1"/>
</dbReference>
<reference evidence="1 2" key="1">
    <citation type="journal article" date="2003" name="Int. J. Syst. Evol. Microbiol.">
        <title>Towards a standardized format for the description of a novel species (of an established genus): Ochrobactrum gallinifaecis sp. nov.</title>
        <authorList>
            <person name="Kampfer P."/>
            <person name="Buczolits S."/>
            <person name="Albrecht A."/>
            <person name="Busse H.J."/>
            <person name="Stackebrandt E."/>
        </authorList>
    </citation>
    <scope>NUCLEOTIDE SEQUENCE [LARGE SCALE GENOMIC DNA]</scope>
    <source>
        <strain evidence="1 2">ISO 196</strain>
    </source>
</reference>
<sequence>MNFALSNRFHTSAIVSTLALVTLAAGCSGNRPPRPQANVSNNVVISASIPAVPADTPQEPRVIGLAEEIENHANEMSRVSGK</sequence>
<evidence type="ECO:0008006" key="3">
    <source>
        <dbReference type="Google" id="ProtNLM"/>
    </source>
</evidence>
<evidence type="ECO:0000313" key="2">
    <source>
        <dbReference type="Proteomes" id="UP000315388"/>
    </source>
</evidence>
<dbReference type="EMBL" id="VEWJ01000002">
    <property type="protein sequence ID" value="TPF76566.1"/>
    <property type="molecule type" value="Genomic_DNA"/>
</dbReference>
<proteinExistence type="predicted"/>
<comment type="caution">
    <text evidence="1">The sequence shown here is derived from an EMBL/GenBank/DDBJ whole genome shotgun (WGS) entry which is preliminary data.</text>
</comment>
<dbReference type="OrthoDB" id="9809788at2"/>
<dbReference type="AlphaFoldDB" id="A0A502BTK1"/>
<accession>A0A502BTK1</accession>
<evidence type="ECO:0000313" key="1">
    <source>
        <dbReference type="EMBL" id="TPF76566.1"/>
    </source>
</evidence>